<dbReference type="GO" id="GO:0043565">
    <property type="term" value="F:sequence-specific DNA binding"/>
    <property type="evidence" value="ECO:0007669"/>
    <property type="project" value="InterPro"/>
</dbReference>
<evidence type="ECO:0000256" key="1">
    <source>
        <dbReference type="ARBA" id="ARBA00023015"/>
    </source>
</evidence>
<proteinExistence type="predicted"/>
<dbReference type="InterPro" id="IPR018060">
    <property type="entry name" value="HTH_AraC"/>
</dbReference>
<dbReference type="InterPro" id="IPR002491">
    <property type="entry name" value="ABC_transptr_periplasmic_BD"/>
</dbReference>
<gene>
    <name evidence="6" type="ORF">BACI348_30248</name>
</gene>
<dbReference type="InterPro" id="IPR009057">
    <property type="entry name" value="Homeodomain-like_sf"/>
</dbReference>
<dbReference type="PROSITE" id="PS00041">
    <property type="entry name" value="HTH_ARAC_FAMILY_1"/>
    <property type="match status" value="1"/>
</dbReference>
<evidence type="ECO:0000259" key="4">
    <source>
        <dbReference type="PROSITE" id="PS01124"/>
    </source>
</evidence>
<feature type="domain" description="HTH araC/xylS-type" evidence="4">
    <location>
        <begin position="161"/>
        <end position="259"/>
    </location>
</feature>
<name>A0A653N153_BACAB</name>
<feature type="domain" description="Fe/B12 periplasmic-binding" evidence="5">
    <location>
        <begin position="264"/>
        <end position="527"/>
    </location>
</feature>
<keyword evidence="3" id="KW-0804">Transcription</keyword>
<dbReference type="InterPro" id="IPR020449">
    <property type="entry name" value="Tscrpt_reg_AraC-type_HTH"/>
</dbReference>
<evidence type="ECO:0000256" key="2">
    <source>
        <dbReference type="ARBA" id="ARBA00023125"/>
    </source>
</evidence>
<organism evidence="6 7">
    <name type="scientific">Bacillus altitudinis</name>
    <dbReference type="NCBI Taxonomy" id="293387"/>
    <lineage>
        <taxon>Bacteria</taxon>
        <taxon>Bacillati</taxon>
        <taxon>Bacillota</taxon>
        <taxon>Bacilli</taxon>
        <taxon>Bacillales</taxon>
        <taxon>Bacillaceae</taxon>
        <taxon>Bacillus</taxon>
    </lineage>
</organism>
<dbReference type="SUPFAM" id="SSF46689">
    <property type="entry name" value="Homeodomain-like"/>
    <property type="match status" value="2"/>
</dbReference>
<dbReference type="PRINTS" id="PR00032">
    <property type="entry name" value="HTHARAC"/>
</dbReference>
<dbReference type="AlphaFoldDB" id="A0A653N153"/>
<dbReference type="PANTHER" id="PTHR43280:SF10">
    <property type="entry name" value="REGULATORY PROTEIN POCR"/>
    <property type="match status" value="1"/>
</dbReference>
<dbReference type="Gene3D" id="3.40.50.1980">
    <property type="entry name" value="Nitrogenase molybdenum iron protein domain"/>
    <property type="match status" value="2"/>
</dbReference>
<dbReference type="Proteomes" id="UP000433089">
    <property type="component" value="Unassembled WGS sequence"/>
</dbReference>
<dbReference type="EMBL" id="CABWLH010000008">
    <property type="protein sequence ID" value="VXB10354.1"/>
    <property type="molecule type" value="Genomic_DNA"/>
</dbReference>
<dbReference type="SMART" id="SM00342">
    <property type="entry name" value="HTH_ARAC"/>
    <property type="match status" value="1"/>
</dbReference>
<dbReference type="RefSeq" id="WP_159159471.1">
    <property type="nucleotide sequence ID" value="NZ_LR732831.1"/>
</dbReference>
<dbReference type="InterPro" id="IPR018062">
    <property type="entry name" value="HTH_AraC-typ_CS"/>
</dbReference>
<evidence type="ECO:0000313" key="6">
    <source>
        <dbReference type="EMBL" id="VXB10354.1"/>
    </source>
</evidence>
<dbReference type="Pfam" id="PF01497">
    <property type="entry name" value="Peripla_BP_2"/>
    <property type="match status" value="1"/>
</dbReference>
<dbReference type="GO" id="GO:0003700">
    <property type="term" value="F:DNA-binding transcription factor activity"/>
    <property type="evidence" value="ECO:0007669"/>
    <property type="project" value="InterPro"/>
</dbReference>
<evidence type="ECO:0000259" key="5">
    <source>
        <dbReference type="PROSITE" id="PS50983"/>
    </source>
</evidence>
<dbReference type="PROSITE" id="PS01124">
    <property type="entry name" value="HTH_ARAC_FAMILY_2"/>
    <property type="match status" value="1"/>
</dbReference>
<evidence type="ECO:0000256" key="3">
    <source>
        <dbReference type="ARBA" id="ARBA00023163"/>
    </source>
</evidence>
<sequence length="534" mass="62237">MTAYTHTILRMKESSKRFLSVKQTDSWQTSSLMFLTTDGAVRLDMEGIRYELNAKDSVLIRSGIDVMVQSLSSEQVVIYTVTFDQFTLAQDAQNELVYKVNHDNLPDNGEVVKGSAVLFSYIKQIQTSQIIQEQAKWLEEIMFIFRKQSKPYNEKVHYSINMILQYMAEHYDQKLTRKDLAHKMGFHESYFSTFFKQSMGMSVTEYIAQIRIDEAKKRLLQTDDQIQIIARQVGYADSLYFSRKFRQKTGRTPSQFRMNRRPERIAAFQFVGSLVAIGIEPVCIDEETDLHSDILKEHLASSLVINEHTPDDVFKSLQLDVIIVPNYYYSKPTLIKRLEQIAPVLVLPYAGHHAVQDVLSIGRLLGRENEANDWVKRFEQHSQQARNTLSSFREKGETVAIYEMRGHDKVYMWSYEARGAFYLYETLGLKPPKAILEEVLLPNQHTVIPLERLGEYEADHMFFIVSDQYGWYKQMDKRMEESDVLRQLSAVKNGTFYPVKLEEFRFDEGERALLLMDRFVSQLTQQAYPTIVHM</sequence>
<reference evidence="6 7" key="1">
    <citation type="submission" date="2019-10" db="EMBL/GenBank/DDBJ databases">
        <authorList>
            <person name="Karimi E."/>
        </authorList>
    </citation>
    <scope>NUCLEOTIDE SEQUENCE [LARGE SCALE GENOMIC DNA]</scope>
    <source>
        <strain evidence="6">Bacillus sp. 348</strain>
    </source>
</reference>
<protein>
    <submittedName>
        <fullName evidence="6">ABC transporter substrate-binding protein</fullName>
    </submittedName>
</protein>
<dbReference type="PROSITE" id="PS50983">
    <property type="entry name" value="FE_B12_PBP"/>
    <property type="match status" value="1"/>
</dbReference>
<dbReference type="PANTHER" id="PTHR43280">
    <property type="entry name" value="ARAC-FAMILY TRANSCRIPTIONAL REGULATOR"/>
    <property type="match status" value="1"/>
</dbReference>
<dbReference type="SUPFAM" id="SSF53807">
    <property type="entry name" value="Helical backbone' metal receptor"/>
    <property type="match status" value="1"/>
</dbReference>
<dbReference type="Pfam" id="PF12833">
    <property type="entry name" value="HTH_18"/>
    <property type="match status" value="1"/>
</dbReference>
<keyword evidence="2" id="KW-0238">DNA-binding</keyword>
<evidence type="ECO:0000313" key="7">
    <source>
        <dbReference type="Proteomes" id="UP000433089"/>
    </source>
</evidence>
<dbReference type="Gene3D" id="1.10.10.60">
    <property type="entry name" value="Homeodomain-like"/>
    <property type="match status" value="2"/>
</dbReference>
<accession>A0A653N153</accession>
<keyword evidence="1" id="KW-0805">Transcription regulation</keyword>